<sequence length="365" mass="41415">MNKPSIYGLTLDQLAAWLAEHGHKKSRARLVWEGLYRSRVTEFTEMPELKSECRALLEEHFAIQTLEEHTRQESADGTIKFLFRLQDGNLIETVLMRHKFGLSVCVTTQVGCNIGCSFCASGLLSKSRDLTSGEIVEQVMKVQLYLDSRQKGERVTHIVVMGIGEPFDNFEHMSNFIRVIRDHKGLAIGPRHITVSTSGLVPKIREFADSDLGTNLAISLHAPNNEIRTRIMKINRAYPIEPLMEAIDYYLEKTNRRITLEYILLKDVNDQPEHALELAQLVSSRRHLANVNLIPYNPVDEHSQYQRSSKETITAFYDTLKKNNISVSVRLEHGTDIDAACGQLRSKQIQSERGRSAKASRAANE</sequence>
<feature type="active site" description="Proton acceptor" evidence="13">
    <location>
        <position position="92"/>
    </location>
</feature>
<dbReference type="PIRSF" id="PIRSF006004">
    <property type="entry name" value="CHP00048"/>
    <property type="match status" value="1"/>
</dbReference>
<keyword evidence="7 13" id="KW-0949">S-adenosyl-L-methionine</keyword>
<evidence type="ECO:0000256" key="4">
    <source>
        <dbReference type="ARBA" id="ARBA00022552"/>
    </source>
</evidence>
<dbReference type="PROSITE" id="PS51918">
    <property type="entry name" value="RADICAL_SAM"/>
    <property type="match status" value="1"/>
</dbReference>
<evidence type="ECO:0000256" key="10">
    <source>
        <dbReference type="ARBA" id="ARBA00023004"/>
    </source>
</evidence>
<keyword evidence="11 13" id="KW-0411">Iron-sulfur</keyword>
<evidence type="ECO:0000256" key="12">
    <source>
        <dbReference type="ARBA" id="ARBA00023157"/>
    </source>
</evidence>
<evidence type="ECO:0000256" key="1">
    <source>
        <dbReference type="ARBA" id="ARBA00004496"/>
    </source>
</evidence>
<keyword evidence="4 13" id="KW-0698">rRNA processing</keyword>
<keyword evidence="10 13" id="KW-0408">Iron</keyword>
<dbReference type="GO" id="GO:0030488">
    <property type="term" value="P:tRNA methylation"/>
    <property type="evidence" value="ECO:0007669"/>
    <property type="project" value="UniProtKB-UniRule"/>
</dbReference>
<dbReference type="InterPro" id="IPR058240">
    <property type="entry name" value="rSAM_sf"/>
</dbReference>
<dbReference type="Proteomes" id="UP000679779">
    <property type="component" value="Unassembled WGS sequence"/>
</dbReference>
<evidence type="ECO:0000256" key="9">
    <source>
        <dbReference type="ARBA" id="ARBA00022723"/>
    </source>
</evidence>
<dbReference type="EC" id="2.1.1.192" evidence="13"/>
<dbReference type="GO" id="GO:0005737">
    <property type="term" value="C:cytoplasm"/>
    <property type="evidence" value="ECO:0007669"/>
    <property type="project" value="UniProtKB-SubCell"/>
</dbReference>
<keyword evidence="5 13" id="KW-0489">Methyltransferase</keyword>
<comment type="function">
    <text evidence="13">Specifically methylates position 2 of adenine 2503 in 23S rRNA and position 2 of adenine 37 in tRNAs.</text>
</comment>
<reference evidence="15" key="1">
    <citation type="submission" date="2021-03" db="EMBL/GenBank/DDBJ databases">
        <title>Antimicrobial resistance genes in bacteria isolated from Japanese honey, and their potential for conferring macrolide and lincosamide resistance in the American foulbrood pathogen Paenibacillus larvae.</title>
        <authorList>
            <person name="Okamoto M."/>
            <person name="Kumagai M."/>
            <person name="Kanamori H."/>
            <person name="Takamatsu D."/>
        </authorList>
    </citation>
    <scope>NUCLEOTIDE SEQUENCE</scope>
    <source>
        <strain evidence="15">J2TS6</strain>
    </source>
</reference>
<organism evidence="15 16">
    <name type="scientific">Paenibacillus albilobatus</name>
    <dbReference type="NCBI Taxonomy" id="2716884"/>
    <lineage>
        <taxon>Bacteria</taxon>
        <taxon>Bacillati</taxon>
        <taxon>Bacillota</taxon>
        <taxon>Bacilli</taxon>
        <taxon>Bacillales</taxon>
        <taxon>Paenibacillaceae</taxon>
        <taxon>Paenibacillus</taxon>
    </lineage>
</organism>
<dbReference type="SFLD" id="SFLDF00275">
    <property type="entry name" value="adenosine_C2_methyltransferase"/>
    <property type="match status" value="1"/>
</dbReference>
<dbReference type="PANTHER" id="PTHR30544">
    <property type="entry name" value="23S RRNA METHYLTRANSFERASE"/>
    <property type="match status" value="1"/>
</dbReference>
<dbReference type="SUPFAM" id="SSF102114">
    <property type="entry name" value="Radical SAM enzymes"/>
    <property type="match status" value="1"/>
</dbReference>
<dbReference type="InterPro" id="IPR004383">
    <property type="entry name" value="rRNA_lsu_MTrfase_RlmN/Cfr"/>
</dbReference>
<comment type="miscellaneous">
    <text evidence="13">Reaction proceeds by a ping-pong mechanism involving intermediate methylation of a conserved cysteine residue.</text>
</comment>
<dbReference type="Gene3D" id="3.20.20.70">
    <property type="entry name" value="Aldolase class I"/>
    <property type="match status" value="1"/>
</dbReference>
<dbReference type="GO" id="GO:0002935">
    <property type="term" value="F:tRNA (adenine(37)-C2)-methyltransferase activity"/>
    <property type="evidence" value="ECO:0007669"/>
    <property type="project" value="UniProtKB-UniRule"/>
</dbReference>
<dbReference type="GO" id="GO:0051539">
    <property type="term" value="F:4 iron, 4 sulfur cluster binding"/>
    <property type="evidence" value="ECO:0007669"/>
    <property type="project" value="UniProtKB-UniRule"/>
</dbReference>
<evidence type="ECO:0000256" key="6">
    <source>
        <dbReference type="ARBA" id="ARBA00022679"/>
    </source>
</evidence>
<evidence type="ECO:0000313" key="16">
    <source>
        <dbReference type="Proteomes" id="UP000679779"/>
    </source>
</evidence>
<dbReference type="EMBL" id="BORQ01000005">
    <property type="protein sequence ID" value="GIO32958.1"/>
    <property type="molecule type" value="Genomic_DNA"/>
</dbReference>
<keyword evidence="9 13" id="KW-0479">Metal-binding</keyword>
<dbReference type="Gene3D" id="1.10.150.530">
    <property type="match status" value="1"/>
</dbReference>
<keyword evidence="6 13" id="KW-0808">Transferase</keyword>
<feature type="binding site" evidence="13">
    <location>
        <position position="116"/>
    </location>
    <ligand>
        <name>[4Fe-4S] cluster</name>
        <dbReference type="ChEBI" id="CHEBI:49883"/>
        <note>4Fe-4S-S-AdoMet</note>
    </ligand>
</feature>
<dbReference type="InterPro" id="IPR048641">
    <property type="entry name" value="RlmN_N"/>
</dbReference>
<feature type="binding site" evidence="13">
    <location>
        <position position="196"/>
    </location>
    <ligand>
        <name>S-adenosyl-L-methionine</name>
        <dbReference type="ChEBI" id="CHEBI:59789"/>
    </ligand>
</feature>
<dbReference type="SFLD" id="SFLDG01062">
    <property type="entry name" value="methyltransferase_(Class_A)"/>
    <property type="match status" value="1"/>
</dbReference>
<gene>
    <name evidence="15" type="primary">rlmN_2</name>
    <name evidence="13" type="synonym">rlmN</name>
    <name evidence="15" type="ORF">J2TS6_40990</name>
</gene>
<dbReference type="InterPro" id="IPR040072">
    <property type="entry name" value="Methyltransferase_A"/>
</dbReference>
<comment type="catalytic activity">
    <reaction evidence="13">
        <text>adenosine(2503) in 23S rRNA + 2 reduced [2Fe-2S]-[ferredoxin] + 2 S-adenosyl-L-methionine = 2-methyladenosine(2503) in 23S rRNA + 5'-deoxyadenosine + L-methionine + 2 oxidized [2Fe-2S]-[ferredoxin] + S-adenosyl-L-homocysteine</text>
        <dbReference type="Rhea" id="RHEA:42916"/>
        <dbReference type="Rhea" id="RHEA-COMP:10000"/>
        <dbReference type="Rhea" id="RHEA-COMP:10001"/>
        <dbReference type="Rhea" id="RHEA-COMP:10152"/>
        <dbReference type="Rhea" id="RHEA-COMP:10282"/>
        <dbReference type="ChEBI" id="CHEBI:17319"/>
        <dbReference type="ChEBI" id="CHEBI:33737"/>
        <dbReference type="ChEBI" id="CHEBI:33738"/>
        <dbReference type="ChEBI" id="CHEBI:57844"/>
        <dbReference type="ChEBI" id="CHEBI:57856"/>
        <dbReference type="ChEBI" id="CHEBI:59789"/>
        <dbReference type="ChEBI" id="CHEBI:74411"/>
        <dbReference type="ChEBI" id="CHEBI:74497"/>
        <dbReference type="EC" id="2.1.1.192"/>
    </reaction>
</comment>
<name>A0A919XMM9_9BACL</name>
<dbReference type="RefSeq" id="WP_160042910.1">
    <property type="nucleotide sequence ID" value="NZ_BORQ01000005.1"/>
</dbReference>
<accession>A0A919XMM9</accession>
<comment type="subcellular location">
    <subcellularLocation>
        <location evidence="1 13">Cytoplasm</location>
    </subcellularLocation>
</comment>
<dbReference type="InterPro" id="IPR027492">
    <property type="entry name" value="RNA_MTrfase_RlmN"/>
</dbReference>
<comment type="caution">
    <text evidence="13">Lacks conserved residue(s) required for the propagation of feature annotation.</text>
</comment>
<dbReference type="InterPro" id="IPR013785">
    <property type="entry name" value="Aldolase_TIM"/>
</dbReference>
<keyword evidence="2 13" id="KW-0004">4Fe-4S</keyword>
<dbReference type="PANTHER" id="PTHR30544:SF5">
    <property type="entry name" value="RADICAL SAM CORE DOMAIN-CONTAINING PROTEIN"/>
    <property type="match status" value="1"/>
</dbReference>
<dbReference type="Pfam" id="PF04055">
    <property type="entry name" value="Radical_SAM"/>
    <property type="match status" value="1"/>
</dbReference>
<keyword evidence="3 13" id="KW-0963">Cytoplasm</keyword>
<dbReference type="GO" id="GO:0070040">
    <property type="term" value="F:rRNA (adenine(2503)-C2-)-methyltransferase activity"/>
    <property type="evidence" value="ECO:0007669"/>
    <property type="project" value="UniProtKB-UniRule"/>
</dbReference>
<feature type="binding site" evidence="13">
    <location>
        <begin position="219"/>
        <end position="221"/>
    </location>
    <ligand>
        <name>S-adenosyl-L-methionine</name>
        <dbReference type="ChEBI" id="CHEBI:59789"/>
    </ligand>
</feature>
<feature type="binding site" evidence="13">
    <location>
        <position position="119"/>
    </location>
    <ligand>
        <name>[4Fe-4S] cluster</name>
        <dbReference type="ChEBI" id="CHEBI:49883"/>
        <note>4Fe-4S-S-AdoMet</note>
    </ligand>
</feature>
<evidence type="ECO:0000256" key="5">
    <source>
        <dbReference type="ARBA" id="ARBA00022603"/>
    </source>
</evidence>
<evidence type="ECO:0000256" key="8">
    <source>
        <dbReference type="ARBA" id="ARBA00022694"/>
    </source>
</evidence>
<dbReference type="SFLD" id="SFLDS00029">
    <property type="entry name" value="Radical_SAM"/>
    <property type="match status" value="1"/>
</dbReference>
<dbReference type="Pfam" id="PF21016">
    <property type="entry name" value="RlmN_N"/>
    <property type="match status" value="1"/>
</dbReference>
<feature type="binding site" evidence="13">
    <location>
        <begin position="164"/>
        <end position="165"/>
    </location>
    <ligand>
        <name>S-adenosyl-L-methionine</name>
        <dbReference type="ChEBI" id="CHEBI:59789"/>
    </ligand>
</feature>
<comment type="caution">
    <text evidence="15">The sequence shown here is derived from an EMBL/GenBank/DDBJ whole genome shotgun (WGS) entry which is preliminary data.</text>
</comment>
<dbReference type="GO" id="GO:0000049">
    <property type="term" value="F:tRNA binding"/>
    <property type="evidence" value="ECO:0007669"/>
    <property type="project" value="UniProtKB-UniRule"/>
</dbReference>
<evidence type="ECO:0000256" key="2">
    <source>
        <dbReference type="ARBA" id="ARBA00022485"/>
    </source>
</evidence>
<evidence type="ECO:0000313" key="15">
    <source>
        <dbReference type="EMBL" id="GIO32958.1"/>
    </source>
</evidence>
<proteinExistence type="inferred from homology"/>
<feature type="active site" description="S-methylcysteine intermediate" evidence="13">
    <location>
        <position position="341"/>
    </location>
</feature>
<evidence type="ECO:0000256" key="3">
    <source>
        <dbReference type="ARBA" id="ARBA00022490"/>
    </source>
</evidence>
<evidence type="ECO:0000256" key="11">
    <source>
        <dbReference type="ARBA" id="ARBA00023014"/>
    </source>
</evidence>
<evidence type="ECO:0000259" key="14">
    <source>
        <dbReference type="PROSITE" id="PS51918"/>
    </source>
</evidence>
<dbReference type="InterPro" id="IPR007197">
    <property type="entry name" value="rSAM"/>
</dbReference>
<feature type="domain" description="Radical SAM core" evidence="14">
    <location>
        <begin position="98"/>
        <end position="336"/>
    </location>
</feature>
<dbReference type="GO" id="GO:0046872">
    <property type="term" value="F:metal ion binding"/>
    <property type="evidence" value="ECO:0007669"/>
    <property type="project" value="UniProtKB-KW"/>
</dbReference>
<comment type="cofactor">
    <cofactor evidence="13">
        <name>[4Fe-4S] cluster</name>
        <dbReference type="ChEBI" id="CHEBI:49883"/>
    </cofactor>
    <text evidence="13">Binds 1 [4Fe-4S] cluster. The cluster is coordinated with 3 cysteines and an exchangeable S-adenosyl-L-methionine.</text>
</comment>
<dbReference type="AlphaFoldDB" id="A0A919XMM9"/>
<comment type="similarity">
    <text evidence="13">Belongs to the radical SAM superfamily. RlmN family.</text>
</comment>
<feature type="binding site" evidence="13">
    <location>
        <position position="112"/>
    </location>
    <ligand>
        <name>[4Fe-4S] cluster</name>
        <dbReference type="ChEBI" id="CHEBI:49883"/>
        <note>4Fe-4S-S-AdoMet</note>
    </ligand>
</feature>
<feature type="binding site" evidence="13">
    <location>
        <position position="297"/>
    </location>
    <ligand>
        <name>S-adenosyl-L-methionine</name>
        <dbReference type="ChEBI" id="CHEBI:59789"/>
    </ligand>
</feature>
<dbReference type="FunFam" id="3.20.20.70:FF:000014">
    <property type="entry name" value="Probable dual-specificity RNA methyltransferase RlmN"/>
    <property type="match status" value="1"/>
</dbReference>
<evidence type="ECO:0000256" key="7">
    <source>
        <dbReference type="ARBA" id="ARBA00022691"/>
    </source>
</evidence>
<protein>
    <recommendedName>
        <fullName evidence="13">Probable dual-specificity RNA methyltransferase RlmN</fullName>
        <ecNumber evidence="13">2.1.1.192</ecNumber>
    </recommendedName>
    <alternativeName>
        <fullName evidence="13">23S rRNA (adenine(2503)-C(2))-methyltransferase</fullName>
    </alternativeName>
    <alternativeName>
        <fullName evidence="13">23S rRNA m2A2503 methyltransferase</fullName>
    </alternativeName>
    <alternativeName>
        <fullName evidence="13">Ribosomal RNA large subunit methyltransferase N</fullName>
    </alternativeName>
    <alternativeName>
        <fullName evidence="13">tRNA (adenine(37)-C(2))-methyltransferase</fullName>
    </alternativeName>
    <alternativeName>
        <fullName evidence="13">tRNA m2A37 methyltransferase</fullName>
    </alternativeName>
</protein>
<keyword evidence="12 13" id="KW-1015">Disulfide bond</keyword>
<dbReference type="GO" id="GO:0019843">
    <property type="term" value="F:rRNA binding"/>
    <property type="evidence" value="ECO:0007669"/>
    <property type="project" value="UniProtKB-UniRule"/>
</dbReference>
<keyword evidence="8 13" id="KW-0819">tRNA processing</keyword>
<dbReference type="HAMAP" id="MF_01849">
    <property type="entry name" value="RNA_methyltr_RlmN"/>
    <property type="match status" value="1"/>
</dbReference>
<keyword evidence="16" id="KW-1185">Reference proteome</keyword>
<evidence type="ECO:0000256" key="13">
    <source>
        <dbReference type="HAMAP-Rule" id="MF_01849"/>
    </source>
</evidence>
<dbReference type="GO" id="GO:0070475">
    <property type="term" value="P:rRNA base methylation"/>
    <property type="evidence" value="ECO:0007669"/>
    <property type="project" value="UniProtKB-UniRule"/>
</dbReference>
<dbReference type="CDD" id="cd01335">
    <property type="entry name" value="Radical_SAM"/>
    <property type="match status" value="1"/>
</dbReference>
<comment type="catalytic activity">
    <reaction evidence="13">
        <text>adenosine(37) in tRNA + 2 reduced [2Fe-2S]-[ferredoxin] + 2 S-adenosyl-L-methionine = 2-methyladenosine(37) in tRNA + 5'-deoxyadenosine + L-methionine + 2 oxidized [2Fe-2S]-[ferredoxin] + S-adenosyl-L-homocysteine</text>
        <dbReference type="Rhea" id="RHEA:43332"/>
        <dbReference type="Rhea" id="RHEA-COMP:10000"/>
        <dbReference type="Rhea" id="RHEA-COMP:10001"/>
        <dbReference type="Rhea" id="RHEA-COMP:10162"/>
        <dbReference type="Rhea" id="RHEA-COMP:10485"/>
        <dbReference type="ChEBI" id="CHEBI:17319"/>
        <dbReference type="ChEBI" id="CHEBI:33737"/>
        <dbReference type="ChEBI" id="CHEBI:33738"/>
        <dbReference type="ChEBI" id="CHEBI:57844"/>
        <dbReference type="ChEBI" id="CHEBI:57856"/>
        <dbReference type="ChEBI" id="CHEBI:59789"/>
        <dbReference type="ChEBI" id="CHEBI:74411"/>
        <dbReference type="ChEBI" id="CHEBI:74497"/>
        <dbReference type="EC" id="2.1.1.192"/>
    </reaction>
</comment>
<dbReference type="NCBIfam" id="TIGR00048">
    <property type="entry name" value="rRNA_mod_RlmN"/>
    <property type="match status" value="1"/>
</dbReference>